<reference evidence="1 2" key="1">
    <citation type="submission" date="2014-09" db="EMBL/GenBank/DDBJ databases">
        <title>Sporocytophaga myxococcoides PG-01 genome sequencing.</title>
        <authorList>
            <person name="Liu L."/>
            <person name="Gao P.J."/>
            <person name="Chen G.J."/>
            <person name="Wang L.S."/>
        </authorList>
    </citation>
    <scope>NUCLEOTIDE SEQUENCE [LARGE SCALE GENOMIC DNA]</scope>
    <source>
        <strain evidence="1 2">PG-01</strain>
    </source>
</reference>
<evidence type="ECO:0000313" key="1">
    <source>
        <dbReference type="EMBL" id="GAL83797.1"/>
    </source>
</evidence>
<dbReference type="EMBL" id="BBLT01000002">
    <property type="protein sequence ID" value="GAL83797.1"/>
    <property type="molecule type" value="Genomic_DNA"/>
</dbReference>
<dbReference type="AlphaFoldDB" id="A0A098LBL4"/>
<accession>A0A098LBL4</accession>
<protein>
    <submittedName>
        <fullName evidence="1">Uncharacterized protein</fullName>
    </submittedName>
</protein>
<dbReference type="STRING" id="153721.MYP_1025"/>
<proteinExistence type="predicted"/>
<evidence type="ECO:0000313" key="2">
    <source>
        <dbReference type="Proteomes" id="UP000030185"/>
    </source>
</evidence>
<dbReference type="Proteomes" id="UP000030185">
    <property type="component" value="Unassembled WGS sequence"/>
</dbReference>
<name>A0A098LBL4_9BACT</name>
<gene>
    <name evidence="1" type="ORF">MYP_1025</name>
</gene>
<sequence length="66" mass="7987">MFEFCFGWAMRVVPVEEKINRKNKSALRIIKRSLQFFYKMANKDLTYSSIKRGGVQFNALNYEYFY</sequence>
<comment type="caution">
    <text evidence="1">The sequence shown here is derived from an EMBL/GenBank/DDBJ whole genome shotgun (WGS) entry which is preliminary data.</text>
</comment>
<keyword evidence="2" id="KW-1185">Reference proteome</keyword>
<organism evidence="1 2">
    <name type="scientific">Sporocytophaga myxococcoides</name>
    <dbReference type="NCBI Taxonomy" id="153721"/>
    <lineage>
        <taxon>Bacteria</taxon>
        <taxon>Pseudomonadati</taxon>
        <taxon>Bacteroidota</taxon>
        <taxon>Cytophagia</taxon>
        <taxon>Cytophagales</taxon>
        <taxon>Cytophagaceae</taxon>
        <taxon>Sporocytophaga</taxon>
    </lineage>
</organism>